<evidence type="ECO:0000256" key="1">
    <source>
        <dbReference type="ARBA" id="ARBA00004601"/>
    </source>
</evidence>
<keyword evidence="3" id="KW-0813">Transport</keyword>
<dbReference type="InterPro" id="IPR007258">
    <property type="entry name" value="Vps52"/>
</dbReference>
<evidence type="ECO:0000313" key="8">
    <source>
        <dbReference type="EMBL" id="QSL66684.1"/>
    </source>
</evidence>
<protein>
    <recommendedName>
        <fullName evidence="10">Vps52 / Sac2 family protein</fullName>
    </recommendedName>
</protein>
<proteinExistence type="inferred from homology"/>
<dbReference type="AlphaFoldDB" id="A0A899G297"/>
<keyword evidence="4" id="KW-0653">Protein transport</keyword>
<dbReference type="GO" id="GO:0019905">
    <property type="term" value="F:syntaxin binding"/>
    <property type="evidence" value="ECO:0007669"/>
    <property type="project" value="TreeGrafter"/>
</dbReference>
<dbReference type="GO" id="GO:0032456">
    <property type="term" value="P:endocytic recycling"/>
    <property type="evidence" value="ECO:0007669"/>
    <property type="project" value="TreeGrafter"/>
</dbReference>
<gene>
    <name evidence="8" type="ORF">MERGE_001068</name>
</gene>
<evidence type="ECO:0000259" key="7">
    <source>
        <dbReference type="Pfam" id="PF20655"/>
    </source>
</evidence>
<evidence type="ECO:0000256" key="4">
    <source>
        <dbReference type="ARBA" id="ARBA00022927"/>
    </source>
</evidence>
<evidence type="ECO:0008006" key="10">
    <source>
        <dbReference type="Google" id="ProtNLM"/>
    </source>
</evidence>
<reference evidence="8" key="1">
    <citation type="submission" date="2020-06" db="EMBL/GenBank/DDBJ databases">
        <title>Genomes of multiple members of Pneumocystis genus reveal paths to human pathogen Pneumocystis jirovecii.</title>
        <authorList>
            <person name="Cisse O.H."/>
            <person name="Ma L."/>
            <person name="Dekker J."/>
            <person name="Khil P."/>
            <person name="Jo J."/>
            <person name="Brenchley J."/>
            <person name="Blair R."/>
            <person name="Pahar B."/>
            <person name="Chabe M."/>
            <person name="Van Rompay K.A."/>
            <person name="Keesler R."/>
            <person name="Sukura A."/>
            <person name="Hirsch V."/>
            <person name="Kutty G."/>
            <person name="Liu Y."/>
            <person name="Peng L."/>
            <person name="Chen J."/>
            <person name="Song J."/>
            <person name="Weissenbacher-Lang C."/>
            <person name="Xu J."/>
            <person name="Upham N.S."/>
            <person name="Stajich J.E."/>
            <person name="Cuomo C.A."/>
            <person name="Cushion M.T."/>
            <person name="Kovacs J.A."/>
        </authorList>
    </citation>
    <scope>NUCLEOTIDE SEQUENCE</scope>
    <source>
        <strain evidence="8">2A</strain>
    </source>
</reference>
<dbReference type="Pfam" id="PF20655">
    <property type="entry name" value="Vps52_C"/>
    <property type="match status" value="1"/>
</dbReference>
<evidence type="ECO:0000256" key="3">
    <source>
        <dbReference type="ARBA" id="ARBA00022448"/>
    </source>
</evidence>
<comment type="subcellular location">
    <subcellularLocation>
        <location evidence="1">Golgi apparatus</location>
        <location evidence="1">trans-Golgi network</location>
    </subcellularLocation>
</comment>
<dbReference type="GO" id="GO:0015031">
    <property type="term" value="P:protein transport"/>
    <property type="evidence" value="ECO:0007669"/>
    <property type="project" value="UniProtKB-KW"/>
</dbReference>
<evidence type="ECO:0000313" key="9">
    <source>
        <dbReference type="Proteomes" id="UP000663699"/>
    </source>
</evidence>
<feature type="domain" description="Vps52 coiled-coil" evidence="6">
    <location>
        <begin position="54"/>
        <end position="226"/>
    </location>
</feature>
<organism evidence="8 9">
    <name type="scientific">Pneumocystis wakefieldiae</name>
    <dbReference type="NCBI Taxonomy" id="38082"/>
    <lineage>
        <taxon>Eukaryota</taxon>
        <taxon>Fungi</taxon>
        <taxon>Dikarya</taxon>
        <taxon>Ascomycota</taxon>
        <taxon>Taphrinomycotina</taxon>
        <taxon>Pneumocystomycetes</taxon>
        <taxon>Pneumocystaceae</taxon>
        <taxon>Pneumocystis</taxon>
    </lineage>
</organism>
<accession>A0A899G297</accession>
<dbReference type="EMBL" id="CP054544">
    <property type="protein sequence ID" value="QSL66684.1"/>
    <property type="molecule type" value="Genomic_DNA"/>
</dbReference>
<dbReference type="GO" id="GO:0000938">
    <property type="term" value="C:GARP complex"/>
    <property type="evidence" value="ECO:0007669"/>
    <property type="project" value="TreeGrafter"/>
</dbReference>
<dbReference type="GO" id="GO:0042147">
    <property type="term" value="P:retrograde transport, endosome to Golgi"/>
    <property type="evidence" value="ECO:0007669"/>
    <property type="project" value="TreeGrafter"/>
</dbReference>
<sequence length="549" mass="64759">MEKSDVFVGNLNKVMAESSRWGLEDTGMSFSGSDRASDELKKEDLNIKKISKKYMKEMNAVESLHSYIMSSDKALDSLESYLFCFRRDLNEIDNEIKALQFRSIVLGQQLQVRKDAEKRVRNIVDEFILSQETICCISESKIDEKWQNNLSILSNILENFDNNRKKGDISRIQEHMEQELEKLLWIAVERIREFFINKIKILHNPCSNSRAIQQFMLNYRSLFSFLHKNQAQLAFEVRQTYQNTMQWYYSYNFQRYANFLGKLKINTCDTFLLDSEKASKKSNIQFQRGISFFSSYKEFDISYRANVLMGEEDQNVIITRISNHDKKIYSIEIIFYSYNLVLINSIAIEHFFLYQFMLFDSQQELNNYLEDLIRCTLSNSMEFNQQLIKNSCNVLDILLCIKAAEKLTLILRNKEISILDNYMKEVLTLLWHQFQRSIDLHCESLNQLSIKNTLLENYNKTSPNIITQIFGDLLNGIFILFSQNYNENIEANYKIYLTKINNQVKSEEQGQFLYNNYSLILAIINNAKGYLAEKQQAHFHELQFNVKKS</sequence>
<dbReference type="GO" id="GO:0005829">
    <property type="term" value="C:cytosol"/>
    <property type="evidence" value="ECO:0007669"/>
    <property type="project" value="GOC"/>
</dbReference>
<evidence type="ECO:0000256" key="2">
    <source>
        <dbReference type="ARBA" id="ARBA00008180"/>
    </source>
</evidence>
<dbReference type="GO" id="GO:0006896">
    <property type="term" value="P:Golgi to vacuole transport"/>
    <property type="evidence" value="ECO:0007669"/>
    <property type="project" value="TreeGrafter"/>
</dbReference>
<feature type="domain" description="Vps52 C-terminal" evidence="7">
    <location>
        <begin position="243"/>
        <end position="543"/>
    </location>
</feature>
<dbReference type="Pfam" id="PF04129">
    <property type="entry name" value="Vps52_CC"/>
    <property type="match status" value="1"/>
</dbReference>
<evidence type="ECO:0000256" key="5">
    <source>
        <dbReference type="ARBA" id="ARBA00023034"/>
    </source>
</evidence>
<name>A0A899G297_9ASCO</name>
<comment type="similarity">
    <text evidence="2">Belongs to the VPS52 family.</text>
</comment>
<dbReference type="PANTHER" id="PTHR14190:SF7">
    <property type="entry name" value="VACUOLAR PROTEIN SORTING-ASSOCIATED PROTEIN 52 HOMOLOG"/>
    <property type="match status" value="1"/>
</dbReference>
<dbReference type="InterPro" id="IPR048361">
    <property type="entry name" value="Vps52_C"/>
</dbReference>
<dbReference type="Proteomes" id="UP000663699">
    <property type="component" value="Chromosome 13"/>
</dbReference>
<evidence type="ECO:0000259" key="6">
    <source>
        <dbReference type="Pfam" id="PF04129"/>
    </source>
</evidence>
<dbReference type="OrthoDB" id="19482at2759"/>
<dbReference type="PANTHER" id="PTHR14190">
    <property type="entry name" value="SUPPRESSOR OF ACTIN MUTATIONS 2/VACUOLAR PROTEIN SORTING 52"/>
    <property type="match status" value="1"/>
</dbReference>
<keyword evidence="5" id="KW-0333">Golgi apparatus</keyword>
<keyword evidence="9" id="KW-1185">Reference proteome</keyword>
<dbReference type="InterPro" id="IPR048319">
    <property type="entry name" value="Vps52_CC"/>
</dbReference>